<keyword evidence="5" id="KW-1185">Reference proteome</keyword>
<dbReference type="PANTHER" id="PTHR46558">
    <property type="entry name" value="TRACRIPTIONAL REGULATORY PROTEIN-RELATED-RELATED"/>
    <property type="match status" value="1"/>
</dbReference>
<dbReference type="PANTHER" id="PTHR46558:SF4">
    <property type="entry name" value="DNA-BIDING PHAGE PROTEIN"/>
    <property type="match status" value="1"/>
</dbReference>
<reference evidence="5 6" key="1">
    <citation type="journal article" date="2019" name="Nat. Med.">
        <title>A library of human gut bacterial isolates paired with longitudinal multiomics data enables mechanistic microbiome research.</title>
        <authorList>
            <person name="Poyet M."/>
            <person name="Groussin M."/>
            <person name="Gibbons S.M."/>
            <person name="Avila-Pacheco J."/>
            <person name="Jiang X."/>
            <person name="Kearney S.M."/>
            <person name="Perrotta A.R."/>
            <person name="Berdy B."/>
            <person name="Zhao S."/>
            <person name="Lieberman T.D."/>
            <person name="Swanson P.K."/>
            <person name="Smith M."/>
            <person name="Roesemann S."/>
            <person name="Alexander J.E."/>
            <person name="Rich S.A."/>
            <person name="Livny J."/>
            <person name="Vlamakis H."/>
            <person name="Clish C."/>
            <person name="Bullock K."/>
            <person name="Deik A."/>
            <person name="Scott J."/>
            <person name="Pierce K.A."/>
            <person name="Xavier R.J."/>
            <person name="Alm E.J."/>
        </authorList>
    </citation>
    <scope>NUCLEOTIDE SEQUENCE [LARGE SCALE GENOMIC DNA]</scope>
    <source>
        <strain evidence="3 6">BIOML-A13</strain>
        <strain evidence="4 5">BIOML-A3</strain>
    </source>
</reference>
<dbReference type="InterPro" id="IPR001387">
    <property type="entry name" value="Cro/C1-type_HTH"/>
</dbReference>
<dbReference type="RefSeq" id="WP_049896948.1">
    <property type="nucleotide sequence ID" value="NZ_AP019004.1"/>
</dbReference>
<feature type="domain" description="HTH cro/C1-type" evidence="2">
    <location>
        <begin position="19"/>
        <end position="73"/>
    </location>
</feature>
<sequence>MGRKAFDNSIDYKEIGTRIRIMRLKLAVSQTECASKLGISQTHLSNIEHGRSGITLQMLCRVCDILQVSLDYLVRGAEKTDEKKHSEITIDEVVRVIKMLKGIEEK</sequence>
<gene>
    <name evidence="3" type="ORF">GMD11_06855</name>
    <name evidence="4" type="ORF">GMD18_06505</name>
</gene>
<dbReference type="EMBL" id="WNBW01000004">
    <property type="protein sequence ID" value="MTU04039.1"/>
    <property type="molecule type" value="Genomic_DNA"/>
</dbReference>
<dbReference type="PROSITE" id="PS50943">
    <property type="entry name" value="HTH_CROC1"/>
    <property type="match status" value="1"/>
</dbReference>
<dbReference type="Gene3D" id="1.10.260.40">
    <property type="entry name" value="lambda repressor-like DNA-binding domains"/>
    <property type="match status" value="1"/>
</dbReference>
<evidence type="ECO:0000313" key="3">
    <source>
        <dbReference type="EMBL" id="MTT75976.1"/>
    </source>
</evidence>
<dbReference type="GeneID" id="49406280"/>
<dbReference type="SUPFAM" id="SSF47413">
    <property type="entry name" value="lambda repressor-like DNA-binding domains"/>
    <property type="match status" value="1"/>
</dbReference>
<dbReference type="Proteomes" id="UP000443070">
    <property type="component" value="Unassembled WGS sequence"/>
</dbReference>
<dbReference type="Pfam" id="PF01381">
    <property type="entry name" value="HTH_3"/>
    <property type="match status" value="1"/>
</dbReference>
<dbReference type="InterPro" id="IPR010982">
    <property type="entry name" value="Lambda_DNA-bd_dom_sf"/>
</dbReference>
<evidence type="ECO:0000259" key="2">
    <source>
        <dbReference type="PROSITE" id="PS50943"/>
    </source>
</evidence>
<dbReference type="GO" id="GO:0003677">
    <property type="term" value="F:DNA binding"/>
    <property type="evidence" value="ECO:0007669"/>
    <property type="project" value="UniProtKB-KW"/>
</dbReference>
<comment type="caution">
    <text evidence="3">The sequence shown here is derived from an EMBL/GenBank/DDBJ whole genome shotgun (WGS) entry which is preliminary data.</text>
</comment>
<dbReference type="OrthoDB" id="371153at2"/>
<dbReference type="SMART" id="SM00530">
    <property type="entry name" value="HTH_XRE"/>
    <property type="match status" value="1"/>
</dbReference>
<dbReference type="AlphaFoldDB" id="A0A7X3BVV6"/>
<keyword evidence="1" id="KW-0238">DNA-binding</keyword>
<evidence type="ECO:0000313" key="6">
    <source>
        <dbReference type="Proteomes" id="UP000484547"/>
    </source>
</evidence>
<organism evidence="3 6">
    <name type="scientific">Phascolarctobacterium faecium</name>
    <dbReference type="NCBI Taxonomy" id="33025"/>
    <lineage>
        <taxon>Bacteria</taxon>
        <taxon>Bacillati</taxon>
        <taxon>Bacillota</taxon>
        <taxon>Negativicutes</taxon>
        <taxon>Acidaminococcales</taxon>
        <taxon>Acidaminococcaceae</taxon>
        <taxon>Phascolarctobacterium</taxon>
    </lineage>
</organism>
<accession>A0A7X3BVV6</accession>
<evidence type="ECO:0000313" key="4">
    <source>
        <dbReference type="EMBL" id="MTU04039.1"/>
    </source>
</evidence>
<dbReference type="Proteomes" id="UP000484547">
    <property type="component" value="Unassembled WGS sequence"/>
</dbReference>
<proteinExistence type="predicted"/>
<dbReference type="EMBL" id="WNBM01000004">
    <property type="protein sequence ID" value="MTT75976.1"/>
    <property type="molecule type" value="Genomic_DNA"/>
</dbReference>
<evidence type="ECO:0000313" key="5">
    <source>
        <dbReference type="Proteomes" id="UP000443070"/>
    </source>
</evidence>
<dbReference type="CDD" id="cd00093">
    <property type="entry name" value="HTH_XRE"/>
    <property type="match status" value="1"/>
</dbReference>
<name>A0A7X3BVV6_9FIRM</name>
<protein>
    <submittedName>
        <fullName evidence="3">Helix-turn-helix domain-containing protein</fullName>
    </submittedName>
</protein>
<evidence type="ECO:0000256" key="1">
    <source>
        <dbReference type="ARBA" id="ARBA00023125"/>
    </source>
</evidence>